<dbReference type="GO" id="GO:0005829">
    <property type="term" value="C:cytosol"/>
    <property type="evidence" value="ECO:0007669"/>
    <property type="project" value="TreeGrafter"/>
</dbReference>
<dbReference type="PROSITE" id="PS01330">
    <property type="entry name" value="PABS_1"/>
    <property type="match status" value="1"/>
</dbReference>
<feature type="active site" description="Proton acceptor" evidence="3">
    <location>
        <position position="242"/>
    </location>
</feature>
<dbReference type="InterPro" id="IPR001045">
    <property type="entry name" value="Spermi_synthase"/>
</dbReference>
<dbReference type="GO" id="GO:0008295">
    <property type="term" value="P:spermidine biosynthetic process"/>
    <property type="evidence" value="ECO:0007669"/>
    <property type="project" value="EnsemblFungi"/>
</dbReference>
<dbReference type="InterPro" id="IPR030373">
    <property type="entry name" value="PABS_CS"/>
</dbReference>
<dbReference type="GO" id="GO:0004766">
    <property type="term" value="F:spermidine synthase activity"/>
    <property type="evidence" value="ECO:0007669"/>
    <property type="project" value="EnsemblFungi"/>
</dbReference>
<dbReference type="Gene3D" id="2.30.140.10">
    <property type="entry name" value="Spermidine synthase, tetramerisation domain"/>
    <property type="match status" value="1"/>
</dbReference>
<protein>
    <submittedName>
        <fullName evidence="6">Spermidine synthase</fullName>
    </submittedName>
</protein>
<dbReference type="FunCoup" id="A0A151GMQ4">
    <property type="interactions" value="908"/>
</dbReference>
<dbReference type="STRING" id="98403.A0A151GMQ4"/>
<keyword evidence="7" id="KW-1185">Reference proteome</keyword>
<keyword evidence="2 3" id="KW-0808">Transferase</keyword>
<dbReference type="Pfam" id="PF01564">
    <property type="entry name" value="Spermine_synth"/>
    <property type="match status" value="1"/>
</dbReference>
<name>A0A151GMQ4_DRECN</name>
<evidence type="ECO:0000256" key="3">
    <source>
        <dbReference type="PROSITE-ProRule" id="PRU00354"/>
    </source>
</evidence>
<evidence type="ECO:0000259" key="5">
    <source>
        <dbReference type="PROSITE" id="PS51006"/>
    </source>
</evidence>
<dbReference type="FunFam" id="3.40.50.150:FF:000013">
    <property type="entry name" value="Spermidine synthase"/>
    <property type="match status" value="1"/>
</dbReference>
<comment type="similarity">
    <text evidence="1 4">Belongs to the spermidine/spermine synthase family.</text>
</comment>
<dbReference type="InterPro" id="IPR037163">
    <property type="entry name" value="Spermidine_synt_N_sf"/>
</dbReference>
<dbReference type="RefSeq" id="XP_040657732.1">
    <property type="nucleotide sequence ID" value="XM_040802699.1"/>
</dbReference>
<dbReference type="InterPro" id="IPR035246">
    <property type="entry name" value="Spermidine_synt_N"/>
</dbReference>
<evidence type="ECO:0000256" key="4">
    <source>
        <dbReference type="RuleBase" id="RU003836"/>
    </source>
</evidence>
<accession>A0A151GMQ4</accession>
<feature type="domain" description="PABS" evidence="5">
    <location>
        <begin position="87"/>
        <end position="323"/>
    </location>
</feature>
<dbReference type="NCBIfam" id="TIGR00417">
    <property type="entry name" value="speE"/>
    <property type="match status" value="1"/>
</dbReference>
<sequence length="368" mass="41259">MKHCANGQQLLVFYVSTTNMMGFHKGLSKKIPLSDLVRPLSPRCILAPNPRICPPFTASSSFRFSSGLSPGLSSHAMSEITHPTIKDGWFREISDMWPGQAMTLKVEKVLHHEKSKYQDVLAFKSTDYGNVLVLDNVIQCTERDEFSYQEMIANLGLMSHPNPKKVLVIGGGDGGVLREVVKHDCVEEAILCDIDEAVPRVSKLFLPEMAAGLTHAKSTVHIGDGFKFLADYKNTFDVIITDSSDPEGPAESLFQKPYFQLLHDALREGGVITTQGSENQWLHLPLITQLKKDCKEIFPVAEYAYTTIPTYPSGQIGFMVCCKDANRDVKTPLRRWTVEEEEQKCRYYNAEIHKASFVLPTFAKKALR</sequence>
<dbReference type="GO" id="GO:0015940">
    <property type="term" value="P:pantothenate biosynthetic process"/>
    <property type="evidence" value="ECO:0007669"/>
    <property type="project" value="EnsemblFungi"/>
</dbReference>
<dbReference type="Pfam" id="PF17284">
    <property type="entry name" value="Spermine_synt_N"/>
    <property type="match status" value="1"/>
</dbReference>
<dbReference type="InterPro" id="IPR029063">
    <property type="entry name" value="SAM-dependent_MTases_sf"/>
</dbReference>
<dbReference type="PANTHER" id="PTHR11558">
    <property type="entry name" value="SPERMIDINE/SPERMINE SYNTHASE"/>
    <property type="match status" value="1"/>
</dbReference>
<dbReference type="FunFam" id="2.30.140.10:FF:000001">
    <property type="entry name" value="SPE3p Spermidine synthase"/>
    <property type="match status" value="1"/>
</dbReference>
<dbReference type="PANTHER" id="PTHR11558:SF11">
    <property type="entry name" value="SPERMIDINE SYNTHASE"/>
    <property type="match status" value="1"/>
</dbReference>
<comment type="caution">
    <text evidence="6">The sequence shown here is derived from an EMBL/GenBank/DDBJ whole genome shotgun (WGS) entry which is preliminary data.</text>
</comment>
<evidence type="ECO:0000256" key="1">
    <source>
        <dbReference type="ARBA" id="ARBA00007867"/>
    </source>
</evidence>
<keyword evidence="3" id="KW-0620">Polyamine biosynthesis</keyword>
<dbReference type="PROSITE" id="PS51006">
    <property type="entry name" value="PABS_2"/>
    <property type="match status" value="1"/>
</dbReference>
<dbReference type="InterPro" id="IPR030374">
    <property type="entry name" value="PABS"/>
</dbReference>
<dbReference type="SUPFAM" id="SSF53335">
    <property type="entry name" value="S-adenosyl-L-methionine-dependent methyltransferases"/>
    <property type="match status" value="1"/>
</dbReference>
<dbReference type="NCBIfam" id="NF002010">
    <property type="entry name" value="PRK00811.1"/>
    <property type="match status" value="1"/>
</dbReference>
<evidence type="ECO:0000256" key="2">
    <source>
        <dbReference type="ARBA" id="ARBA00022679"/>
    </source>
</evidence>
<dbReference type="AlphaFoldDB" id="A0A151GMQ4"/>
<dbReference type="Gene3D" id="3.40.50.150">
    <property type="entry name" value="Vaccinia Virus protein VP39"/>
    <property type="match status" value="1"/>
</dbReference>
<proteinExistence type="inferred from homology"/>
<dbReference type="GeneID" id="63718036"/>
<evidence type="ECO:0000313" key="7">
    <source>
        <dbReference type="Proteomes" id="UP000076580"/>
    </source>
</evidence>
<dbReference type="Proteomes" id="UP000076580">
    <property type="component" value="Chromosome 02"/>
</dbReference>
<dbReference type="InParanoid" id="A0A151GMQ4"/>
<dbReference type="CDD" id="cd02440">
    <property type="entry name" value="AdoMet_MTases"/>
    <property type="match status" value="1"/>
</dbReference>
<dbReference type="EMBL" id="LAYC01000002">
    <property type="protein sequence ID" value="KYK58380.1"/>
    <property type="molecule type" value="Genomic_DNA"/>
</dbReference>
<gene>
    <name evidence="6" type="ORF">DCS_05393</name>
</gene>
<evidence type="ECO:0000313" key="6">
    <source>
        <dbReference type="EMBL" id="KYK58380.1"/>
    </source>
</evidence>
<reference evidence="6 7" key="1">
    <citation type="journal article" date="2016" name="Sci. Rep.">
        <title>Insights into Adaptations to a Near-Obligate Nematode Endoparasitic Lifestyle from the Finished Genome of Drechmeria coniospora.</title>
        <authorList>
            <person name="Zhang L."/>
            <person name="Zhou Z."/>
            <person name="Guo Q."/>
            <person name="Fokkens L."/>
            <person name="Miskei M."/>
            <person name="Pocsi I."/>
            <person name="Zhang W."/>
            <person name="Chen M."/>
            <person name="Wang L."/>
            <person name="Sun Y."/>
            <person name="Donzelli B.G."/>
            <person name="Gibson D.M."/>
            <person name="Nelson D.R."/>
            <person name="Luo J.G."/>
            <person name="Rep M."/>
            <person name="Liu H."/>
            <person name="Yang S."/>
            <person name="Wang J."/>
            <person name="Krasnoff S.B."/>
            <person name="Xu Y."/>
            <person name="Molnar I."/>
            <person name="Lin M."/>
        </authorList>
    </citation>
    <scope>NUCLEOTIDE SEQUENCE [LARGE SCALE GENOMIC DNA]</scope>
    <source>
        <strain evidence="6 7">ARSEF 6962</strain>
    </source>
</reference>
<organism evidence="6 7">
    <name type="scientific">Drechmeria coniospora</name>
    <name type="common">Nematophagous fungus</name>
    <name type="synonym">Meria coniospora</name>
    <dbReference type="NCBI Taxonomy" id="98403"/>
    <lineage>
        <taxon>Eukaryota</taxon>
        <taxon>Fungi</taxon>
        <taxon>Dikarya</taxon>
        <taxon>Ascomycota</taxon>
        <taxon>Pezizomycotina</taxon>
        <taxon>Sordariomycetes</taxon>
        <taxon>Hypocreomycetidae</taxon>
        <taxon>Hypocreales</taxon>
        <taxon>Ophiocordycipitaceae</taxon>
        <taxon>Drechmeria</taxon>
    </lineage>
</organism>
<dbReference type="HAMAP" id="MF_00198">
    <property type="entry name" value="Spermidine_synth"/>
    <property type="match status" value="1"/>
</dbReference>